<gene>
    <name evidence="3" type="primary">asnB</name>
    <name evidence="3" type="ORF">GCM10010226_21940</name>
</gene>
<dbReference type="InterPro" id="IPR001962">
    <property type="entry name" value="Asn_synthase"/>
</dbReference>
<evidence type="ECO:0000256" key="1">
    <source>
        <dbReference type="SAM" id="MobiDB-lite"/>
    </source>
</evidence>
<dbReference type="Proteomes" id="UP000646776">
    <property type="component" value="Unassembled WGS sequence"/>
</dbReference>
<dbReference type="InterPro" id="IPR014729">
    <property type="entry name" value="Rossmann-like_a/b/a_fold"/>
</dbReference>
<dbReference type="SUPFAM" id="SSF52402">
    <property type="entry name" value="Adenine nucleotide alpha hydrolases-like"/>
    <property type="match status" value="1"/>
</dbReference>
<keyword evidence="4" id="KW-1185">Reference proteome</keyword>
<dbReference type="Pfam" id="PF00733">
    <property type="entry name" value="Asn_synthase"/>
    <property type="match status" value="1"/>
</dbReference>
<accession>A0A918LSY1</accession>
<dbReference type="GO" id="GO:0006529">
    <property type="term" value="P:asparagine biosynthetic process"/>
    <property type="evidence" value="ECO:0007669"/>
    <property type="project" value="InterPro"/>
</dbReference>
<evidence type="ECO:0000259" key="2">
    <source>
        <dbReference type="Pfam" id="PF00733"/>
    </source>
</evidence>
<dbReference type="Gene3D" id="3.40.50.620">
    <property type="entry name" value="HUPs"/>
    <property type="match status" value="1"/>
</dbReference>
<sequence length="629" mass="68120">MGASWFVTFSGKFTDTLPDSFGRADRISTLADASGHSWIVADTTHFRLVAADAGVRRLALFGETDAGPTRLADLLRRHGDPQSLMEAAHRLPGSFHIVHTDGRTTHVQGTASGLRQVFHARRPDGGHAASDSPELLASLCGAAPRTETVAWELMQPTLDYGLTDATCWTGVRRLPADQRLRMRADRMDTVTWWHPPAAELSLAEGAPRLRTALDAAVGVRAATARGRLSADLSGGMDSTSLCHLLAGHGADFRAFVEQTVDPNHDDALWAARAAREIGCDLTVFGPDDIPGPYDGLCDPAGVLDRSVPHGLSTPYTLVRNRTRRAALAREFAASGSSVHLAGFGGDELFTVAPAYFSDLYGTAPLRALREIRPLARLRRWPTRSVLRELSGRQTYGQWIERQLRTVHLPRPDTTRPTVHWGPEWHIPAWATPRTAEAVRSLVGEGPGTGRPQAPQRSVHLSLVGQRTGGHRLAPLRELMQREGVLLSLPFMDDAVLEAALSVSRAESRPGLSYKPALKAAMQLDGPKAVLSRSTKGEFSMSVHHGIARNRRHLLALFEDSLLARHGLVDPGRLRSSIRDSMRPQAETAALELTVGAEVWLRTALPAPAARPAGARPAAARPPGARDQPA</sequence>
<name>A0A918LSY1_9ACTN</name>
<comment type="caution">
    <text evidence="3">The sequence shown here is derived from an EMBL/GenBank/DDBJ whole genome shotgun (WGS) entry which is preliminary data.</text>
</comment>
<evidence type="ECO:0000313" key="3">
    <source>
        <dbReference type="EMBL" id="GGT44923.1"/>
    </source>
</evidence>
<dbReference type="AlphaFoldDB" id="A0A918LSY1"/>
<organism evidence="3 4">
    <name type="scientific">Streptomyces phaeofaciens</name>
    <dbReference type="NCBI Taxonomy" id="68254"/>
    <lineage>
        <taxon>Bacteria</taxon>
        <taxon>Bacillati</taxon>
        <taxon>Actinomycetota</taxon>
        <taxon>Actinomycetes</taxon>
        <taxon>Kitasatosporales</taxon>
        <taxon>Streptomycetaceae</taxon>
        <taxon>Streptomyces</taxon>
    </lineage>
</organism>
<dbReference type="EMBL" id="BMSA01000004">
    <property type="protein sequence ID" value="GGT44923.1"/>
    <property type="molecule type" value="Genomic_DNA"/>
</dbReference>
<proteinExistence type="predicted"/>
<reference evidence="3" key="2">
    <citation type="submission" date="2020-09" db="EMBL/GenBank/DDBJ databases">
        <authorList>
            <person name="Sun Q."/>
            <person name="Ohkuma M."/>
        </authorList>
    </citation>
    <scope>NUCLEOTIDE SEQUENCE</scope>
    <source>
        <strain evidence="3">JCM 4125</strain>
    </source>
</reference>
<protein>
    <submittedName>
        <fullName evidence="3">Asparagine synthase</fullName>
    </submittedName>
</protein>
<evidence type="ECO:0000313" key="4">
    <source>
        <dbReference type="Proteomes" id="UP000646776"/>
    </source>
</evidence>
<feature type="domain" description="Asparagine synthetase" evidence="2">
    <location>
        <begin position="209"/>
        <end position="601"/>
    </location>
</feature>
<reference evidence="3" key="1">
    <citation type="journal article" date="2014" name="Int. J. Syst. Evol. Microbiol.">
        <title>Complete genome sequence of Corynebacterium casei LMG S-19264T (=DSM 44701T), isolated from a smear-ripened cheese.</title>
        <authorList>
            <consortium name="US DOE Joint Genome Institute (JGI-PGF)"/>
            <person name="Walter F."/>
            <person name="Albersmeier A."/>
            <person name="Kalinowski J."/>
            <person name="Ruckert C."/>
        </authorList>
    </citation>
    <scope>NUCLEOTIDE SEQUENCE</scope>
    <source>
        <strain evidence="3">JCM 4125</strain>
    </source>
</reference>
<dbReference type="GO" id="GO:0004066">
    <property type="term" value="F:asparagine synthase (glutamine-hydrolyzing) activity"/>
    <property type="evidence" value="ECO:0007669"/>
    <property type="project" value="InterPro"/>
</dbReference>
<feature type="region of interest" description="Disordered" evidence="1">
    <location>
        <begin position="605"/>
        <end position="629"/>
    </location>
</feature>